<dbReference type="AlphaFoldDB" id="A0A834WQA7"/>
<dbReference type="Proteomes" id="UP000634136">
    <property type="component" value="Unassembled WGS sequence"/>
</dbReference>
<proteinExistence type="predicted"/>
<reference evidence="2" key="1">
    <citation type="submission" date="2020-09" db="EMBL/GenBank/DDBJ databases">
        <title>Genome-Enabled Discovery of Anthraquinone Biosynthesis in Senna tora.</title>
        <authorList>
            <person name="Kang S.-H."/>
            <person name="Pandey R.P."/>
            <person name="Lee C.-M."/>
            <person name="Sim J.-S."/>
            <person name="Jeong J.-T."/>
            <person name="Choi B.-S."/>
            <person name="Jung M."/>
            <person name="Ginzburg D."/>
            <person name="Zhao K."/>
            <person name="Won S.Y."/>
            <person name="Oh T.-J."/>
            <person name="Yu Y."/>
            <person name="Kim N.-H."/>
            <person name="Lee O.R."/>
            <person name="Lee T.-H."/>
            <person name="Bashyal P."/>
            <person name="Kim T.-S."/>
            <person name="Lee W.-H."/>
            <person name="Kawkins C."/>
            <person name="Kim C.-K."/>
            <person name="Kim J.S."/>
            <person name="Ahn B.O."/>
            <person name="Rhee S.Y."/>
            <person name="Sohng J.K."/>
        </authorList>
    </citation>
    <scope>NUCLEOTIDE SEQUENCE</scope>
    <source>
        <tissue evidence="2">Leaf</tissue>
    </source>
</reference>
<comment type="caution">
    <text evidence="2">The sequence shown here is derived from an EMBL/GenBank/DDBJ whole genome shotgun (WGS) entry which is preliminary data.</text>
</comment>
<accession>A0A834WQA7</accession>
<feature type="region of interest" description="Disordered" evidence="1">
    <location>
        <begin position="1"/>
        <end position="27"/>
    </location>
</feature>
<evidence type="ECO:0000256" key="1">
    <source>
        <dbReference type="SAM" id="MobiDB-lite"/>
    </source>
</evidence>
<evidence type="ECO:0000313" key="2">
    <source>
        <dbReference type="EMBL" id="KAF7827826.1"/>
    </source>
</evidence>
<sequence>MAEEQLAPSSATNATTKDKEDTEKEKP</sequence>
<evidence type="ECO:0000313" key="3">
    <source>
        <dbReference type="Proteomes" id="UP000634136"/>
    </source>
</evidence>
<gene>
    <name evidence="2" type="ORF">G2W53_018990</name>
</gene>
<dbReference type="EMBL" id="JAAIUW010000006">
    <property type="protein sequence ID" value="KAF7827826.1"/>
    <property type="molecule type" value="Genomic_DNA"/>
</dbReference>
<feature type="compositionally biased region" description="Basic and acidic residues" evidence="1">
    <location>
        <begin position="16"/>
        <end position="27"/>
    </location>
</feature>
<organism evidence="2 3">
    <name type="scientific">Senna tora</name>
    <dbReference type="NCBI Taxonomy" id="362788"/>
    <lineage>
        <taxon>Eukaryota</taxon>
        <taxon>Viridiplantae</taxon>
        <taxon>Streptophyta</taxon>
        <taxon>Embryophyta</taxon>
        <taxon>Tracheophyta</taxon>
        <taxon>Spermatophyta</taxon>
        <taxon>Magnoliopsida</taxon>
        <taxon>eudicotyledons</taxon>
        <taxon>Gunneridae</taxon>
        <taxon>Pentapetalae</taxon>
        <taxon>rosids</taxon>
        <taxon>fabids</taxon>
        <taxon>Fabales</taxon>
        <taxon>Fabaceae</taxon>
        <taxon>Caesalpinioideae</taxon>
        <taxon>Cassia clade</taxon>
        <taxon>Senna</taxon>
    </lineage>
</organism>
<name>A0A834WQA7_9FABA</name>
<keyword evidence="3" id="KW-1185">Reference proteome</keyword>
<protein>
    <submittedName>
        <fullName evidence="2">Uncharacterized protein</fullName>
    </submittedName>
</protein>